<feature type="domain" description="Major facilitator superfamily (MFS) profile" evidence="8">
    <location>
        <begin position="14"/>
        <end position="415"/>
    </location>
</feature>
<comment type="caution">
    <text evidence="9">The sequence shown here is derived from an EMBL/GenBank/DDBJ whole genome shotgun (WGS) entry which is preliminary data.</text>
</comment>
<feature type="transmembrane region" description="Helical" evidence="7">
    <location>
        <begin position="155"/>
        <end position="175"/>
    </location>
</feature>
<evidence type="ECO:0000259" key="8">
    <source>
        <dbReference type="PROSITE" id="PS50850"/>
    </source>
</evidence>
<proteinExistence type="predicted"/>
<evidence type="ECO:0000313" key="9">
    <source>
        <dbReference type="EMBL" id="MBL0744282.1"/>
    </source>
</evidence>
<feature type="transmembrane region" description="Helical" evidence="7">
    <location>
        <begin position="351"/>
        <end position="369"/>
    </location>
</feature>
<dbReference type="EMBL" id="JAERRB010000010">
    <property type="protein sequence ID" value="MBL0744282.1"/>
    <property type="molecule type" value="Genomic_DNA"/>
</dbReference>
<dbReference type="Pfam" id="PF07690">
    <property type="entry name" value="MFS_1"/>
    <property type="match status" value="1"/>
</dbReference>
<dbReference type="PANTHER" id="PTHR23517">
    <property type="entry name" value="RESISTANCE PROTEIN MDTM, PUTATIVE-RELATED-RELATED"/>
    <property type="match status" value="1"/>
</dbReference>
<comment type="subcellular location">
    <subcellularLocation>
        <location evidence="1">Cell membrane</location>
        <topology evidence="1">Multi-pass membrane protein</topology>
    </subcellularLocation>
</comment>
<evidence type="ECO:0000256" key="3">
    <source>
        <dbReference type="ARBA" id="ARBA00022475"/>
    </source>
</evidence>
<keyword evidence="4 7" id="KW-0812">Transmembrane</keyword>
<evidence type="ECO:0000256" key="1">
    <source>
        <dbReference type="ARBA" id="ARBA00004651"/>
    </source>
</evidence>
<dbReference type="PANTHER" id="PTHR23517:SF2">
    <property type="entry name" value="MULTIDRUG RESISTANCE PROTEIN MDTH"/>
    <property type="match status" value="1"/>
</dbReference>
<dbReference type="Gene3D" id="1.20.1250.20">
    <property type="entry name" value="MFS general substrate transporter like domains"/>
    <property type="match status" value="2"/>
</dbReference>
<sequence>MAFAQRLQEVRTGFSPTFWIANSLELFERLAFYGAKAVLVVFLVERVGLVEEGATYAGIFSGVIFSLPIVAGVIVDRYGFKKTLMACFFIFCLGYFLVGLAGMSYGETIVNLVGKKAYVFSMLMLTAVGGSLIKPCIVGTVAITSKPSVKGLGFSIYYSMANLGGALGPIVALMVHEHWGIEHVLIMSSITSFFLFLGAWFFYKEPESQATEVRTFGRVFTDMLMVFANLRFIFFLVIFSGFWIMFWQIFYLLPFYAKDVLHFEKFELLETVDATGIILFTVPMAALVKSWKPITAMTLGFLLASFSWILIGMVPTLWATVAAIAFYALGEAIQAPRFYEYVSSLAPKGQVGTYMGFAFLPVAIGSFTAGPVADWLRINYLTDHPQTTWFIVAGIGFTSTALMTLYNLFLAPKHQDA</sequence>
<dbReference type="RefSeq" id="WP_202013939.1">
    <property type="nucleotide sequence ID" value="NZ_JAERRB010000010.1"/>
</dbReference>
<dbReference type="SUPFAM" id="SSF103473">
    <property type="entry name" value="MFS general substrate transporter"/>
    <property type="match status" value="1"/>
</dbReference>
<keyword evidence="3" id="KW-1003">Cell membrane</keyword>
<keyword evidence="10" id="KW-1185">Reference proteome</keyword>
<evidence type="ECO:0000313" key="10">
    <source>
        <dbReference type="Proteomes" id="UP000613030"/>
    </source>
</evidence>
<keyword evidence="2" id="KW-0813">Transport</keyword>
<feature type="transmembrane region" description="Helical" evidence="7">
    <location>
        <begin position="317"/>
        <end position="339"/>
    </location>
</feature>
<dbReference type="InterPro" id="IPR011701">
    <property type="entry name" value="MFS"/>
</dbReference>
<dbReference type="InterPro" id="IPR020846">
    <property type="entry name" value="MFS_dom"/>
</dbReference>
<evidence type="ECO:0000256" key="2">
    <source>
        <dbReference type="ARBA" id="ARBA00022448"/>
    </source>
</evidence>
<feature type="transmembrane region" description="Helical" evidence="7">
    <location>
        <begin position="55"/>
        <end position="75"/>
    </location>
</feature>
<dbReference type="PROSITE" id="PS50850">
    <property type="entry name" value="MFS"/>
    <property type="match status" value="1"/>
</dbReference>
<feature type="transmembrane region" description="Helical" evidence="7">
    <location>
        <begin position="30"/>
        <end position="49"/>
    </location>
</feature>
<protein>
    <submittedName>
        <fullName evidence="9">MFS transporter</fullName>
    </submittedName>
</protein>
<name>A0ABS1KYF6_9BACT</name>
<dbReference type="InterPro" id="IPR036259">
    <property type="entry name" value="MFS_trans_sf"/>
</dbReference>
<evidence type="ECO:0000256" key="4">
    <source>
        <dbReference type="ARBA" id="ARBA00022692"/>
    </source>
</evidence>
<dbReference type="Proteomes" id="UP000613030">
    <property type="component" value="Unassembled WGS sequence"/>
</dbReference>
<feature type="transmembrane region" description="Helical" evidence="7">
    <location>
        <begin position="389"/>
        <end position="409"/>
    </location>
</feature>
<feature type="transmembrane region" description="Helical" evidence="7">
    <location>
        <begin position="87"/>
        <end position="105"/>
    </location>
</feature>
<feature type="transmembrane region" description="Helical" evidence="7">
    <location>
        <begin position="181"/>
        <end position="203"/>
    </location>
</feature>
<accession>A0ABS1KYF6</accession>
<feature type="transmembrane region" description="Helical" evidence="7">
    <location>
        <begin position="224"/>
        <end position="246"/>
    </location>
</feature>
<dbReference type="InterPro" id="IPR050171">
    <property type="entry name" value="MFS_Transporters"/>
</dbReference>
<reference evidence="9 10" key="1">
    <citation type="submission" date="2021-01" db="EMBL/GenBank/DDBJ databases">
        <title>Chryseolinea sp. Jin1 Genome sequencing and assembly.</title>
        <authorList>
            <person name="Kim I."/>
        </authorList>
    </citation>
    <scope>NUCLEOTIDE SEQUENCE [LARGE SCALE GENOMIC DNA]</scope>
    <source>
        <strain evidence="9 10">Jin1</strain>
    </source>
</reference>
<evidence type="ECO:0000256" key="5">
    <source>
        <dbReference type="ARBA" id="ARBA00022989"/>
    </source>
</evidence>
<organism evidence="9 10">
    <name type="scientific">Chryseolinea lacunae</name>
    <dbReference type="NCBI Taxonomy" id="2801331"/>
    <lineage>
        <taxon>Bacteria</taxon>
        <taxon>Pseudomonadati</taxon>
        <taxon>Bacteroidota</taxon>
        <taxon>Cytophagia</taxon>
        <taxon>Cytophagales</taxon>
        <taxon>Fulvivirgaceae</taxon>
        <taxon>Chryseolinea</taxon>
    </lineage>
</organism>
<gene>
    <name evidence="9" type="ORF">JI741_23825</name>
</gene>
<evidence type="ECO:0000256" key="6">
    <source>
        <dbReference type="ARBA" id="ARBA00023136"/>
    </source>
</evidence>
<evidence type="ECO:0000256" key="7">
    <source>
        <dbReference type="SAM" id="Phobius"/>
    </source>
</evidence>
<keyword evidence="5 7" id="KW-1133">Transmembrane helix</keyword>
<feature type="transmembrane region" description="Helical" evidence="7">
    <location>
        <begin position="117"/>
        <end position="143"/>
    </location>
</feature>
<keyword evidence="6 7" id="KW-0472">Membrane</keyword>